<organism evidence="10 11">
    <name type="scientific">Nicrophorus vespilloides</name>
    <name type="common">Boreal carrion beetle</name>
    <dbReference type="NCBI Taxonomy" id="110193"/>
    <lineage>
        <taxon>Eukaryota</taxon>
        <taxon>Metazoa</taxon>
        <taxon>Ecdysozoa</taxon>
        <taxon>Arthropoda</taxon>
        <taxon>Hexapoda</taxon>
        <taxon>Insecta</taxon>
        <taxon>Pterygota</taxon>
        <taxon>Neoptera</taxon>
        <taxon>Endopterygota</taxon>
        <taxon>Coleoptera</taxon>
        <taxon>Polyphaga</taxon>
        <taxon>Staphyliniformia</taxon>
        <taxon>Silphidae</taxon>
        <taxon>Nicrophorinae</taxon>
        <taxon>Nicrophorus</taxon>
    </lineage>
</organism>
<evidence type="ECO:0000256" key="5">
    <source>
        <dbReference type="ARBA" id="ARBA00023136"/>
    </source>
</evidence>
<dbReference type="RefSeq" id="XP_017769529.1">
    <property type="nucleotide sequence ID" value="XM_017914040.1"/>
</dbReference>
<protein>
    <submittedName>
        <fullName evidence="11">Uncharacterized protein LOC108557510</fullName>
    </submittedName>
</protein>
<evidence type="ECO:0000256" key="8">
    <source>
        <dbReference type="SAM" id="Phobius"/>
    </source>
</evidence>
<accession>A0ABM1M4M9</accession>
<evidence type="ECO:0000256" key="2">
    <source>
        <dbReference type="ARBA" id="ARBA00022475"/>
    </source>
</evidence>
<sequence>MYLLLLLLIMTSSSRQLEIPNDPPDLDQNVHTLLSWYFKNASTITLVSSNTTLSELLLRTAFPQLKHSFRIFRDHRNLSIGNNHVSNNFLLAADRIMEIRDILARFRHYRYKATTNFLIISKTPLTQIFIESFKMKLKNLLILQIGSLKVFYHNYYTNKTSTFKITNVDGILRAFYDLDYNGYTIRGTLFETPPTTLRMDNGGFEGMDYMVFTTIALELNLTLELHEPYDGQLFGSRELDGTATGSINELYTGETDVSCNQLFLKNYNAPELLFTSIVQNDQLCVEVPKEGRKPGWTSLFATFCPTLWILLYATVISFYLCLLLMRRLDVTDHHRHRSWAIFDVLQVLFDTAPWHHFNNLLSEKIYLVSLLILTLLLNTSFQGSLVNVIRNPRYYKNINTLEELDNSGYLISTSSRNLRDTFSGSNHPHIQSLDRKLYLKPKGFSYQALLSRKTKVQYMYLIEKEKVTKHMVDECPQTYMLAYLVHRDSMFYQDMSKILDKLIEAGLPRKWYKDVIIKLTIKSMQISSKYSVDTNQPVVFTLYDLQSSFYILIIGLLCSGVAFAVEILRNNFK</sequence>
<feature type="transmembrane region" description="Helical" evidence="8">
    <location>
        <begin position="549"/>
        <end position="568"/>
    </location>
</feature>
<evidence type="ECO:0000256" key="6">
    <source>
        <dbReference type="ARBA" id="ARBA00023170"/>
    </source>
</evidence>
<evidence type="ECO:0000256" key="9">
    <source>
        <dbReference type="SAM" id="SignalP"/>
    </source>
</evidence>
<feature type="transmembrane region" description="Helical" evidence="8">
    <location>
        <begin position="365"/>
        <end position="385"/>
    </location>
</feature>
<dbReference type="PANTHER" id="PTHR42643">
    <property type="entry name" value="IONOTROPIC RECEPTOR 20A-RELATED"/>
    <property type="match status" value="1"/>
</dbReference>
<name>A0ABM1M4M9_NICVS</name>
<dbReference type="Gene3D" id="3.40.190.10">
    <property type="entry name" value="Periplasmic binding protein-like II"/>
    <property type="match status" value="1"/>
</dbReference>
<dbReference type="InterPro" id="IPR052192">
    <property type="entry name" value="Insect_Ionotropic_Sensory_Rcpt"/>
</dbReference>
<dbReference type="SUPFAM" id="SSF53850">
    <property type="entry name" value="Periplasmic binding protein-like II"/>
    <property type="match status" value="1"/>
</dbReference>
<dbReference type="Proteomes" id="UP000695000">
    <property type="component" value="Unplaced"/>
</dbReference>
<keyword evidence="2" id="KW-1003">Cell membrane</keyword>
<evidence type="ECO:0000256" key="3">
    <source>
        <dbReference type="ARBA" id="ARBA00022692"/>
    </source>
</evidence>
<feature type="transmembrane region" description="Helical" evidence="8">
    <location>
        <begin position="307"/>
        <end position="325"/>
    </location>
</feature>
<proteinExistence type="predicted"/>
<comment type="subcellular location">
    <subcellularLocation>
        <location evidence="1">Cell membrane</location>
        <topology evidence="1">Multi-pass membrane protein</topology>
    </subcellularLocation>
</comment>
<dbReference type="PANTHER" id="PTHR42643:SF38">
    <property type="entry name" value="IONOTROPIC RECEPTOR 100A"/>
    <property type="match status" value="1"/>
</dbReference>
<evidence type="ECO:0000256" key="4">
    <source>
        <dbReference type="ARBA" id="ARBA00022989"/>
    </source>
</evidence>
<feature type="signal peptide" evidence="9">
    <location>
        <begin position="1"/>
        <end position="16"/>
    </location>
</feature>
<keyword evidence="6" id="KW-0675">Receptor</keyword>
<keyword evidence="5 8" id="KW-0472">Membrane</keyword>
<evidence type="ECO:0000313" key="11">
    <source>
        <dbReference type="RefSeq" id="XP_017769529.1"/>
    </source>
</evidence>
<keyword evidence="10" id="KW-1185">Reference proteome</keyword>
<evidence type="ECO:0000256" key="7">
    <source>
        <dbReference type="ARBA" id="ARBA00023180"/>
    </source>
</evidence>
<keyword evidence="7" id="KW-0325">Glycoprotein</keyword>
<keyword evidence="9" id="KW-0732">Signal</keyword>
<feature type="chain" id="PRO_5047511903" evidence="9">
    <location>
        <begin position="17"/>
        <end position="573"/>
    </location>
</feature>
<gene>
    <name evidence="11" type="primary">LOC108557510</name>
</gene>
<dbReference type="GeneID" id="108557510"/>
<keyword evidence="3 8" id="KW-0812">Transmembrane</keyword>
<evidence type="ECO:0000313" key="10">
    <source>
        <dbReference type="Proteomes" id="UP000695000"/>
    </source>
</evidence>
<reference evidence="11" key="1">
    <citation type="submission" date="2025-08" db="UniProtKB">
        <authorList>
            <consortium name="RefSeq"/>
        </authorList>
    </citation>
    <scope>IDENTIFICATION</scope>
    <source>
        <tissue evidence="11">Whole Larva</tissue>
    </source>
</reference>
<keyword evidence="4 8" id="KW-1133">Transmembrane helix</keyword>
<evidence type="ECO:0000256" key="1">
    <source>
        <dbReference type="ARBA" id="ARBA00004651"/>
    </source>
</evidence>